<reference evidence="2 3" key="1">
    <citation type="journal article" date="2012" name="Genome Biol.">
        <title>Sequencing three crocodilian genomes to illuminate the evolution of archosaurs and amniotes.</title>
        <authorList>
            <person name="St John J.A."/>
            <person name="Braun E.L."/>
            <person name="Isberg S.R."/>
            <person name="Miles L.G."/>
            <person name="Chong A.Y."/>
            <person name="Gongora J."/>
            <person name="Dalzell P."/>
            <person name="Moran C."/>
            <person name="Bed'hom B."/>
            <person name="Abzhanov A."/>
            <person name="Burgess S.C."/>
            <person name="Cooksey A.M."/>
            <person name="Castoe T.A."/>
            <person name="Crawford N.G."/>
            <person name="Densmore L.D."/>
            <person name="Drew J.C."/>
            <person name="Edwards S.V."/>
            <person name="Faircloth B.C."/>
            <person name="Fujita M.K."/>
            <person name="Greenwold M.J."/>
            <person name="Hoffmann F.G."/>
            <person name="Howard J.M."/>
            <person name="Iguchi T."/>
            <person name="Janes D.E."/>
            <person name="Khan S.Y."/>
            <person name="Kohno S."/>
            <person name="de Koning A.J."/>
            <person name="Lance S.L."/>
            <person name="McCarthy F.M."/>
            <person name="McCormack J.E."/>
            <person name="Merchant M.E."/>
            <person name="Peterson D.G."/>
            <person name="Pollock D.D."/>
            <person name="Pourmand N."/>
            <person name="Raney B.J."/>
            <person name="Roessler K.A."/>
            <person name="Sanford J.R."/>
            <person name="Sawyer R.H."/>
            <person name="Schmidt C.J."/>
            <person name="Triplett E.W."/>
            <person name="Tuberville T.D."/>
            <person name="Venegas-Anaya M."/>
            <person name="Howard J.T."/>
            <person name="Jarvis E.D."/>
            <person name="Guillette L.J.Jr."/>
            <person name="Glenn T.C."/>
            <person name="Green R.E."/>
            <person name="Ray D.A."/>
        </authorList>
    </citation>
    <scope>NUCLEOTIDE SEQUENCE [LARGE SCALE GENOMIC DNA]</scope>
    <source>
        <strain evidence="2">KSC_2009_1</strain>
    </source>
</reference>
<proteinExistence type="predicted"/>
<sequence>MPGNPEAKSSEAPMSPGLHTLLLAGPDVGSRAHRCLPSAISTDRGQIGSRLRPWEEKQERRHTSRSQLTRREENRANPGKVE</sequence>
<feature type="compositionally biased region" description="Basic and acidic residues" evidence="1">
    <location>
        <begin position="69"/>
        <end position="82"/>
    </location>
</feature>
<dbReference type="AlphaFoldDB" id="A0A151NGU9"/>
<dbReference type="Proteomes" id="UP000050525">
    <property type="component" value="Unassembled WGS sequence"/>
</dbReference>
<accession>A0A151NGU9</accession>
<comment type="caution">
    <text evidence="2">The sequence shown here is derived from an EMBL/GenBank/DDBJ whole genome shotgun (WGS) entry which is preliminary data.</text>
</comment>
<name>A0A151NGU9_ALLMI</name>
<evidence type="ECO:0000313" key="3">
    <source>
        <dbReference type="Proteomes" id="UP000050525"/>
    </source>
</evidence>
<feature type="region of interest" description="Disordered" evidence="1">
    <location>
        <begin position="1"/>
        <end position="82"/>
    </location>
</feature>
<evidence type="ECO:0000313" key="2">
    <source>
        <dbReference type="EMBL" id="KYO36032.1"/>
    </source>
</evidence>
<dbReference type="EMBL" id="AKHW03003023">
    <property type="protein sequence ID" value="KYO36032.1"/>
    <property type="molecule type" value="Genomic_DNA"/>
</dbReference>
<keyword evidence="3" id="KW-1185">Reference proteome</keyword>
<protein>
    <submittedName>
        <fullName evidence="2">Uncharacterized protein</fullName>
    </submittedName>
</protein>
<evidence type="ECO:0000256" key="1">
    <source>
        <dbReference type="SAM" id="MobiDB-lite"/>
    </source>
</evidence>
<feature type="compositionally biased region" description="Basic and acidic residues" evidence="1">
    <location>
        <begin position="52"/>
        <end position="61"/>
    </location>
</feature>
<gene>
    <name evidence="2" type="ORF">Y1Q_0014242</name>
</gene>
<organism evidence="2 3">
    <name type="scientific">Alligator mississippiensis</name>
    <name type="common">American alligator</name>
    <dbReference type="NCBI Taxonomy" id="8496"/>
    <lineage>
        <taxon>Eukaryota</taxon>
        <taxon>Metazoa</taxon>
        <taxon>Chordata</taxon>
        <taxon>Craniata</taxon>
        <taxon>Vertebrata</taxon>
        <taxon>Euteleostomi</taxon>
        <taxon>Archelosauria</taxon>
        <taxon>Archosauria</taxon>
        <taxon>Crocodylia</taxon>
        <taxon>Alligatoridae</taxon>
        <taxon>Alligatorinae</taxon>
        <taxon>Alligator</taxon>
    </lineage>
</organism>